<proteinExistence type="inferred from homology"/>
<comment type="similarity">
    <text evidence="4">Belongs to the glycosyltransferase 8 family.</text>
</comment>
<evidence type="ECO:0008006" key="18">
    <source>
        <dbReference type="Google" id="ProtNLM"/>
    </source>
</evidence>
<evidence type="ECO:0000256" key="6">
    <source>
        <dbReference type="ARBA" id="ARBA00022729"/>
    </source>
</evidence>
<evidence type="ECO:0000256" key="1">
    <source>
        <dbReference type="ARBA" id="ARBA00001913"/>
    </source>
</evidence>
<comment type="caution">
    <text evidence="16">The sequence shown here is derived from an EMBL/GenBank/DDBJ whole genome shotgun (WGS) entry which is preliminary data.</text>
</comment>
<dbReference type="Pfam" id="PF18402">
    <property type="entry name" value="Thioredoxin_14"/>
    <property type="match status" value="1"/>
</dbReference>
<evidence type="ECO:0000256" key="5">
    <source>
        <dbReference type="ARBA" id="ARBA00022679"/>
    </source>
</evidence>
<dbReference type="GO" id="GO:0003980">
    <property type="term" value="F:UDP-glucose:glycoprotein glucosyltransferase activity"/>
    <property type="evidence" value="ECO:0007669"/>
    <property type="project" value="InterPro"/>
</dbReference>
<evidence type="ECO:0000256" key="10">
    <source>
        <dbReference type="SAM" id="SignalP"/>
    </source>
</evidence>
<dbReference type="InterPro" id="IPR029044">
    <property type="entry name" value="Nucleotide-diphossugar_trans"/>
</dbReference>
<evidence type="ECO:0000256" key="3">
    <source>
        <dbReference type="ARBA" id="ARBA00004922"/>
    </source>
</evidence>
<evidence type="ECO:0000256" key="4">
    <source>
        <dbReference type="ARBA" id="ARBA00006351"/>
    </source>
</evidence>
<dbReference type="InterPro" id="IPR040692">
    <property type="entry name" value="UGGT_TRXL_3"/>
</dbReference>
<dbReference type="Pfam" id="PF18401">
    <property type="entry name" value="Thioredoxin_13"/>
    <property type="match status" value="1"/>
</dbReference>
<feature type="region of interest" description="Disordered" evidence="9">
    <location>
        <begin position="597"/>
        <end position="616"/>
    </location>
</feature>
<feature type="domain" description="UGGT thioredoxin-like" evidence="11">
    <location>
        <begin position="34"/>
        <end position="238"/>
    </location>
</feature>
<dbReference type="SUPFAM" id="SSF53448">
    <property type="entry name" value="Nucleotide-diphospho-sugar transferases"/>
    <property type="match status" value="1"/>
</dbReference>
<evidence type="ECO:0000313" key="16">
    <source>
        <dbReference type="EMBL" id="KAF5357223.1"/>
    </source>
</evidence>
<keyword evidence="5" id="KW-0808">Transferase</keyword>
<evidence type="ECO:0000256" key="7">
    <source>
        <dbReference type="ARBA" id="ARBA00022824"/>
    </source>
</evidence>
<dbReference type="GO" id="GO:0036503">
    <property type="term" value="P:ERAD pathway"/>
    <property type="evidence" value="ECO:0007669"/>
    <property type="project" value="TreeGrafter"/>
</dbReference>
<evidence type="ECO:0000259" key="15">
    <source>
        <dbReference type="Pfam" id="PF18404"/>
    </source>
</evidence>
<dbReference type="InterPro" id="IPR040497">
    <property type="entry name" value="Glyco_transf_24"/>
</dbReference>
<keyword evidence="8" id="KW-0325">Glycoprotein</keyword>
<evidence type="ECO:0000256" key="9">
    <source>
        <dbReference type="SAM" id="MobiDB-lite"/>
    </source>
</evidence>
<comment type="cofactor">
    <cofactor evidence="1">
        <name>Ca(2+)</name>
        <dbReference type="ChEBI" id="CHEBI:29108"/>
    </cofactor>
</comment>
<evidence type="ECO:0000256" key="8">
    <source>
        <dbReference type="ARBA" id="ARBA00023180"/>
    </source>
</evidence>
<sequence length="1629" mass="181731">MKSALRLLGLSLAALTSRATSPPVRVSLTSSWSAPPVVPEILETVALVNPDGFFPLLNQLTDPKMSIFAQSGAPEALYQAGISSAAATGILQGAGDAAEVRMNLALHAATPKLEAFYQHYEDKHNNSKGTACGSWVDWYGEVICDIESMVQLVGHETIDSSEEANTDSTYPRPKILTFDHIYPPPSQTLDRPRRTAILYATLNSENFRELHTYLYAQANKAVPHIEYVLRYVPPQEPRSSKNYLSGYGVALDLKKMDYLAVDDRFSSNKVSGQKSGYGSEESIEREVDPIIALIQTHPENESAPDSKTPLTEEDIGRLGLQAVQLITESTSPISTLTHLSQNFPKYSTSLSRRVQVSPQIAGELATNSKKVQPGMNLFWINGARVEEKDVSVLGLLGLLEKEKSLMRSVVGLGLERSEALEVLTHSAVANAQKDGGVTDGLFDASDRTEGGGVVIWWNDFEKDKRYARWSPALYNLLQPMYPGAFPNVKHNLFNTVLVMDLSQTSNVHFLATAVANIVNRGLPFRFGVVPMIDDEDSLKIAKLFYYMINNYGRKKTLAFLGDLVDIQLPLEAQPSHISFSTVKSAYENFILSLNDEESDDAPEAEAETTTDEQREPKTHATLDTILANVNEEERCAAPLEKIRQYVERLGASKKESESGRGHAFFNGRYLALDDDFLRVLQTEATQQMQWLQEKIYTGAISDEQDKRPDMSTYFYDLPTTSKRRNRYIVPATPGGLRIINVPEVLVSSGLESMGVSKGGAWIYPDSDIVTSSLLVVADFDTEGGKGILKQALESLTKGSQTRITFLQNPSFTPSSSDVEKTPISSILAHLISSYKLSKTTPEKLASAFGFSVAPIADSDELKQAPLKAKDAFSSLGIDLSELQSGSYDRYVKASRLAARSFGVKGGETGVVINGRVITPLENNQFLAADFAALEDYEYRKRAVPVVEALTAVKENSEELDRASYANLVSMLASIIASSQQPDPSEIGLFDAPLRPRSRNYKLLESEYTSFHVGDNTTALYNVAVILDPLTVTAQKWSSLLNWLSTIPDVFIEVYLNPNWYSEMPLKRFYRYSIVPSLSFDEAGNEIPAQVSFEDLPIEPIYTLAMDVPSSWLVRPREALYDLDNILLSQLSSSDTSVDATFSLDYLVVEGHAREAKTQAPPRGVQLELVKMSDKSPIDDTLVAANLGYLQFKAKPGVFQLQIREEGRGRKIFRMQSVGNEGWDSPSVEEGGDEITLVSFDGLTLYPRLARLPGMEKEDVLEEEEEPESTVLESLTSKFMSFFKNDEQDTGKELSVVKQQADINIFTVASGLLYERFVSIMILSVLRNTKSSVKFWFIENFLSPSFLEFIPHMAEKYGFDYELVTYKWPSWLRAQTEKQRIIWAYKILFLDVLFPMDLKKVIFVDADQIVRADLQELVDLDLHGAPYGYTPMGDDNTDMEGFRFWKTGYWKDFLKGLPYHISALYVIDLVKFRQMAAGDLLRGQYQHLSADPHSLANLDQDLPNNLQRQVPIFSLHEDWLWCETWCSKDRLHRAKTIDLCQNPLTKEPKLSRARQIPEWEEYDAEIARFSRELAKEGKIHSRLAAAGADVLASAGVQTPSTESGSTSEGDKEQEAVREPSSNEIPSRDEL</sequence>
<dbReference type="Gene3D" id="3.90.550.10">
    <property type="entry name" value="Spore Coat Polysaccharide Biosynthesis Protein SpsA, Chain A"/>
    <property type="match status" value="1"/>
</dbReference>
<evidence type="ECO:0000259" key="12">
    <source>
        <dbReference type="Pfam" id="PF18401"/>
    </source>
</evidence>
<dbReference type="InterPro" id="IPR040694">
    <property type="entry name" value="UGGT_TRXL_2"/>
</dbReference>
<evidence type="ECO:0000313" key="17">
    <source>
        <dbReference type="Proteomes" id="UP000559027"/>
    </source>
</evidence>
<comment type="pathway">
    <text evidence="3">Protein modification; protein glycosylation.</text>
</comment>
<evidence type="ECO:0000256" key="2">
    <source>
        <dbReference type="ARBA" id="ARBA00004319"/>
    </source>
</evidence>
<dbReference type="Pfam" id="PF18403">
    <property type="entry name" value="Thioredoxin_15"/>
    <property type="match status" value="1"/>
</dbReference>
<dbReference type="Proteomes" id="UP000559027">
    <property type="component" value="Unassembled WGS sequence"/>
</dbReference>
<dbReference type="Pfam" id="PF18400">
    <property type="entry name" value="Thioredoxin_12"/>
    <property type="match status" value="1"/>
</dbReference>
<comment type="subcellular location">
    <subcellularLocation>
        <location evidence="2">Endoplasmic reticulum lumen</location>
    </subcellularLocation>
</comment>
<feature type="region of interest" description="Disordered" evidence="9">
    <location>
        <begin position="1593"/>
        <end position="1629"/>
    </location>
</feature>
<dbReference type="InterPro" id="IPR009448">
    <property type="entry name" value="UDP-g_GGtrans"/>
</dbReference>
<feature type="compositionally biased region" description="Basic and acidic residues" evidence="9">
    <location>
        <begin position="1607"/>
        <end position="1616"/>
    </location>
</feature>
<dbReference type="PANTHER" id="PTHR11226:SF0">
    <property type="entry name" value="UDP-GLUCOSE:GLYCOPROTEIN GLUCOSYLTRANSFERASE"/>
    <property type="match status" value="1"/>
</dbReference>
<evidence type="ECO:0000259" key="11">
    <source>
        <dbReference type="Pfam" id="PF18400"/>
    </source>
</evidence>
<reference evidence="16 17" key="1">
    <citation type="journal article" date="2020" name="ISME J.">
        <title>Uncovering the hidden diversity of litter-decomposition mechanisms in mushroom-forming fungi.</title>
        <authorList>
            <person name="Floudas D."/>
            <person name="Bentzer J."/>
            <person name="Ahren D."/>
            <person name="Johansson T."/>
            <person name="Persson P."/>
            <person name="Tunlid A."/>
        </authorList>
    </citation>
    <scope>NUCLEOTIDE SEQUENCE [LARGE SCALE GENOMIC DNA]</scope>
    <source>
        <strain evidence="16 17">CBS 146.42</strain>
    </source>
</reference>
<feature type="domain" description="Glucosyltransferase 24 catalytic" evidence="15">
    <location>
        <begin position="1302"/>
        <end position="1567"/>
    </location>
</feature>
<protein>
    <recommendedName>
        <fullName evidence="18">Glycosyltransferase family 24 protein</fullName>
    </recommendedName>
</protein>
<feature type="compositionally biased region" description="Acidic residues" evidence="9">
    <location>
        <begin position="597"/>
        <end position="610"/>
    </location>
</feature>
<dbReference type="GO" id="GO:0018279">
    <property type="term" value="P:protein N-linked glycosylation via asparagine"/>
    <property type="evidence" value="ECO:0007669"/>
    <property type="project" value="TreeGrafter"/>
</dbReference>
<feature type="compositionally biased region" description="Low complexity" evidence="9">
    <location>
        <begin position="1593"/>
        <end position="1606"/>
    </location>
</feature>
<feature type="chain" id="PRO_5034552116" description="Glycosyltransferase family 24 protein" evidence="10">
    <location>
        <begin position="20"/>
        <end position="1629"/>
    </location>
</feature>
<feature type="domain" description="UGGT thioredoxin-like" evidence="12">
    <location>
        <begin position="308"/>
        <end position="434"/>
    </location>
</feature>
<dbReference type="PANTHER" id="PTHR11226">
    <property type="entry name" value="UDP-GLUCOSE GLYCOPROTEIN:GLUCOSYLTRANSFERASE"/>
    <property type="match status" value="1"/>
</dbReference>
<keyword evidence="6 10" id="KW-0732">Signal</keyword>
<dbReference type="GO" id="GO:0051082">
    <property type="term" value="F:unfolded protein binding"/>
    <property type="evidence" value="ECO:0007669"/>
    <property type="project" value="TreeGrafter"/>
</dbReference>
<dbReference type="EMBL" id="JAACJO010000006">
    <property type="protein sequence ID" value="KAF5357223.1"/>
    <property type="molecule type" value="Genomic_DNA"/>
</dbReference>
<feature type="domain" description="UDP-glucose:glycoprotein glucosyltransferase thioredoxin-like" evidence="14">
    <location>
        <begin position="767"/>
        <end position="976"/>
    </location>
</feature>
<dbReference type="FunFam" id="3.90.550.10:FF:000065">
    <property type="entry name" value="UDP-glucose:glycoprotein glucosyltransferase, putative"/>
    <property type="match status" value="1"/>
</dbReference>
<organism evidence="16 17">
    <name type="scientific">Leucocoprinus leucothites</name>
    <dbReference type="NCBI Taxonomy" id="201217"/>
    <lineage>
        <taxon>Eukaryota</taxon>
        <taxon>Fungi</taxon>
        <taxon>Dikarya</taxon>
        <taxon>Basidiomycota</taxon>
        <taxon>Agaricomycotina</taxon>
        <taxon>Agaricomycetes</taxon>
        <taxon>Agaricomycetidae</taxon>
        <taxon>Agaricales</taxon>
        <taxon>Agaricineae</taxon>
        <taxon>Agaricaceae</taxon>
        <taxon>Leucocoprinus</taxon>
    </lineage>
</organism>
<evidence type="ECO:0000259" key="13">
    <source>
        <dbReference type="Pfam" id="PF18402"/>
    </source>
</evidence>
<dbReference type="UniPathway" id="UPA00378"/>
<name>A0A8H5G2U3_9AGAR</name>
<dbReference type="CDD" id="cd06432">
    <property type="entry name" value="GT8_HUGT1_C_like"/>
    <property type="match status" value="1"/>
</dbReference>
<dbReference type="InterPro" id="IPR040693">
    <property type="entry name" value="UGGT_TRXL_1"/>
</dbReference>
<dbReference type="GO" id="GO:0005788">
    <property type="term" value="C:endoplasmic reticulum lumen"/>
    <property type="evidence" value="ECO:0007669"/>
    <property type="project" value="UniProtKB-SubCell"/>
</dbReference>
<gene>
    <name evidence="16" type="ORF">D9756_006756</name>
</gene>
<feature type="signal peptide" evidence="10">
    <location>
        <begin position="1"/>
        <end position="19"/>
    </location>
</feature>
<dbReference type="InterPro" id="IPR040525">
    <property type="entry name" value="UGGT_TRXL_4"/>
</dbReference>
<dbReference type="OrthoDB" id="27683at2759"/>
<keyword evidence="7" id="KW-0256">Endoplasmic reticulum</keyword>
<dbReference type="Pfam" id="PF18404">
    <property type="entry name" value="Glyco_transf_24"/>
    <property type="match status" value="1"/>
</dbReference>
<accession>A0A8H5G2U3</accession>
<evidence type="ECO:0000259" key="14">
    <source>
        <dbReference type="Pfam" id="PF18403"/>
    </source>
</evidence>
<feature type="domain" description="UGGT thioredoxin-like" evidence="13">
    <location>
        <begin position="442"/>
        <end position="728"/>
    </location>
</feature>
<keyword evidence="17" id="KW-1185">Reference proteome</keyword>
<dbReference type="Pfam" id="PF06427">
    <property type="entry name" value="UDP-g_GGTase"/>
    <property type="match status" value="1"/>
</dbReference>